<proteinExistence type="predicted"/>
<keyword evidence="2" id="KW-1185">Reference proteome</keyword>
<name>A0ACC1TBF7_9APHY</name>
<protein>
    <submittedName>
        <fullName evidence="1">Uncharacterized protein</fullName>
    </submittedName>
</protein>
<dbReference type="EMBL" id="JANHOG010000174">
    <property type="protein sequence ID" value="KAJ3557246.1"/>
    <property type="molecule type" value="Genomic_DNA"/>
</dbReference>
<dbReference type="Proteomes" id="UP001148662">
    <property type="component" value="Unassembled WGS sequence"/>
</dbReference>
<gene>
    <name evidence="1" type="ORF">NM688_g1567</name>
</gene>
<reference evidence="1" key="1">
    <citation type="submission" date="2022-07" db="EMBL/GenBank/DDBJ databases">
        <title>Genome Sequence of Phlebia brevispora.</title>
        <authorList>
            <person name="Buettner E."/>
        </authorList>
    </citation>
    <scope>NUCLEOTIDE SEQUENCE</scope>
    <source>
        <strain evidence="1">MPL23</strain>
    </source>
</reference>
<organism evidence="1 2">
    <name type="scientific">Phlebia brevispora</name>
    <dbReference type="NCBI Taxonomy" id="194682"/>
    <lineage>
        <taxon>Eukaryota</taxon>
        <taxon>Fungi</taxon>
        <taxon>Dikarya</taxon>
        <taxon>Basidiomycota</taxon>
        <taxon>Agaricomycotina</taxon>
        <taxon>Agaricomycetes</taxon>
        <taxon>Polyporales</taxon>
        <taxon>Meruliaceae</taxon>
        <taxon>Phlebia</taxon>
    </lineage>
</organism>
<comment type="caution">
    <text evidence="1">The sequence shown here is derived from an EMBL/GenBank/DDBJ whole genome shotgun (WGS) entry which is preliminary data.</text>
</comment>
<accession>A0ACC1TBF7</accession>
<evidence type="ECO:0000313" key="2">
    <source>
        <dbReference type="Proteomes" id="UP001148662"/>
    </source>
</evidence>
<evidence type="ECO:0000313" key="1">
    <source>
        <dbReference type="EMBL" id="KAJ3557246.1"/>
    </source>
</evidence>
<sequence>MIAAMGALELAQSPPPAPAVESHEAETATEGVNETISTANITAASGAAVSSSEATKPTVRKKGKAKLTVKEKKERALFVERIVNVLPLEFRGSDPNLRRQIELVVEGFLEREGRGIGIMELVKPPDLTQARVNKCLIALVNRKIVHKDNSTGAVLYHWRGLPA</sequence>